<comment type="caution">
    <text evidence="1">The sequence shown here is derived from an EMBL/GenBank/DDBJ whole genome shotgun (WGS) entry which is preliminary data.</text>
</comment>
<name>A0AA35WLQ6_GEOBA</name>
<dbReference type="Proteomes" id="UP001174909">
    <property type="component" value="Unassembled WGS sequence"/>
</dbReference>
<evidence type="ECO:0000313" key="1">
    <source>
        <dbReference type="EMBL" id="CAI8018552.1"/>
    </source>
</evidence>
<proteinExistence type="predicted"/>
<organism evidence="1 2">
    <name type="scientific">Geodia barretti</name>
    <name type="common">Barrett's horny sponge</name>
    <dbReference type="NCBI Taxonomy" id="519541"/>
    <lineage>
        <taxon>Eukaryota</taxon>
        <taxon>Metazoa</taxon>
        <taxon>Porifera</taxon>
        <taxon>Demospongiae</taxon>
        <taxon>Heteroscleromorpha</taxon>
        <taxon>Tetractinellida</taxon>
        <taxon>Astrophorina</taxon>
        <taxon>Geodiidae</taxon>
        <taxon>Geodia</taxon>
    </lineage>
</organism>
<dbReference type="AlphaFoldDB" id="A0AA35WLQ6"/>
<dbReference type="EMBL" id="CASHTH010001697">
    <property type="protein sequence ID" value="CAI8018552.1"/>
    <property type="molecule type" value="Genomic_DNA"/>
</dbReference>
<sequence>MRSFLQTMQTYATVWCTICVISPRKPLQ</sequence>
<evidence type="ECO:0000313" key="2">
    <source>
        <dbReference type="Proteomes" id="UP001174909"/>
    </source>
</evidence>
<accession>A0AA35WLQ6</accession>
<protein>
    <submittedName>
        <fullName evidence="1">Uncharacterized protein</fullName>
    </submittedName>
</protein>
<gene>
    <name evidence="1" type="ORF">GBAR_LOCUS11253</name>
</gene>
<reference evidence="1" key="1">
    <citation type="submission" date="2023-03" db="EMBL/GenBank/DDBJ databases">
        <authorList>
            <person name="Steffen K."/>
            <person name="Cardenas P."/>
        </authorList>
    </citation>
    <scope>NUCLEOTIDE SEQUENCE</scope>
</reference>
<keyword evidence="2" id="KW-1185">Reference proteome</keyword>